<proteinExistence type="predicted"/>
<gene>
    <name evidence="2" type="ORF">GFJ39_11740</name>
</gene>
<keyword evidence="3" id="KW-1185">Reference proteome</keyword>
<evidence type="ECO:0000313" key="2">
    <source>
        <dbReference type="EMBL" id="MQR99852.1"/>
    </source>
</evidence>
<feature type="signal peptide" evidence="1">
    <location>
        <begin position="1"/>
        <end position="25"/>
    </location>
</feature>
<organism evidence="2 3">
    <name type="scientific">Gluconobacter aidae</name>
    <dbReference type="NCBI Taxonomy" id="2662454"/>
    <lineage>
        <taxon>Bacteria</taxon>
        <taxon>Pseudomonadati</taxon>
        <taxon>Pseudomonadota</taxon>
        <taxon>Alphaproteobacteria</taxon>
        <taxon>Acetobacterales</taxon>
        <taxon>Acetobacteraceae</taxon>
        <taxon>Gluconobacter</taxon>
    </lineage>
</organism>
<name>A0A7X1VQ18_9PROT</name>
<evidence type="ECO:0000313" key="3">
    <source>
        <dbReference type="Proteomes" id="UP000432209"/>
    </source>
</evidence>
<dbReference type="AlphaFoldDB" id="A0A7X1VQ18"/>
<dbReference type="RefSeq" id="WP_153431499.1">
    <property type="nucleotide sequence ID" value="NZ_WIPH01000035.1"/>
</dbReference>
<sequence>MLRWAHILHILVVLSAVSTIMPVSAEELTADEDTASAPSPAKMQIWCAIMDAASSRLFVSDPTPTGPLSHMALWVAGSRFVTIVNSRYNLTIRNSDHACTMYRDKTHATKARDLTISLAQHHGEQIVTIGLD</sequence>
<keyword evidence="1" id="KW-0732">Signal</keyword>
<accession>A0A7X1VQ18</accession>
<comment type="caution">
    <text evidence="2">The sequence shown here is derived from an EMBL/GenBank/DDBJ whole genome shotgun (WGS) entry which is preliminary data.</text>
</comment>
<dbReference type="Proteomes" id="UP000432209">
    <property type="component" value="Unassembled WGS sequence"/>
</dbReference>
<protein>
    <submittedName>
        <fullName evidence="2">Uncharacterized protein</fullName>
    </submittedName>
</protein>
<evidence type="ECO:0000256" key="1">
    <source>
        <dbReference type="SAM" id="SignalP"/>
    </source>
</evidence>
<reference evidence="2 3" key="1">
    <citation type="submission" date="2019-10" db="EMBL/GenBank/DDBJ databases">
        <title>Gluconobacter aidae sp. nov., a novel species of acetic acid bacteria isolated in Thailand.</title>
        <authorList>
            <person name="Yukphan P."/>
            <person name="Charoenyingcharoen P."/>
            <person name="Malimas S."/>
            <person name="Muramatsu Y."/>
            <person name="Nakagawa Y."/>
            <person name="Tanasupawat S."/>
            <person name="Yamada Y."/>
        </authorList>
    </citation>
    <scope>NUCLEOTIDE SEQUENCE [LARGE SCALE GENOMIC DNA]</scope>
    <source>
        <strain evidence="2 3">AC10</strain>
    </source>
</reference>
<dbReference type="EMBL" id="WIPH01000035">
    <property type="protein sequence ID" value="MQR99852.1"/>
    <property type="molecule type" value="Genomic_DNA"/>
</dbReference>
<feature type="chain" id="PRO_5031077837" evidence="1">
    <location>
        <begin position="26"/>
        <end position="132"/>
    </location>
</feature>